<dbReference type="Proteomes" id="UP000028924">
    <property type="component" value="Unassembled WGS sequence"/>
</dbReference>
<name>A0A087SSU8_AUXPR</name>
<keyword evidence="3" id="KW-1185">Reference proteome</keyword>
<accession>A0A087SSU8</accession>
<dbReference type="KEGG" id="apro:F751_6323"/>
<gene>
    <name evidence="2" type="ORF">F751_6323</name>
</gene>
<evidence type="ECO:0000313" key="3">
    <source>
        <dbReference type="Proteomes" id="UP000028924"/>
    </source>
</evidence>
<evidence type="ECO:0000313" key="2">
    <source>
        <dbReference type="EMBL" id="KFM28802.1"/>
    </source>
</evidence>
<proteinExistence type="predicted"/>
<dbReference type="RefSeq" id="XP_011401849.1">
    <property type="nucleotide sequence ID" value="XM_011403547.1"/>
</dbReference>
<feature type="region of interest" description="Disordered" evidence="1">
    <location>
        <begin position="1"/>
        <end position="52"/>
    </location>
</feature>
<dbReference type="EMBL" id="KL662182">
    <property type="protein sequence ID" value="KFM28802.1"/>
    <property type="molecule type" value="Genomic_DNA"/>
</dbReference>
<evidence type="ECO:0000256" key="1">
    <source>
        <dbReference type="SAM" id="MobiDB-lite"/>
    </source>
</evidence>
<organism evidence="2 3">
    <name type="scientific">Auxenochlorella protothecoides</name>
    <name type="common">Green microalga</name>
    <name type="synonym">Chlorella protothecoides</name>
    <dbReference type="NCBI Taxonomy" id="3075"/>
    <lineage>
        <taxon>Eukaryota</taxon>
        <taxon>Viridiplantae</taxon>
        <taxon>Chlorophyta</taxon>
        <taxon>core chlorophytes</taxon>
        <taxon>Trebouxiophyceae</taxon>
        <taxon>Chlorellales</taxon>
        <taxon>Chlorellaceae</taxon>
        <taxon>Auxenochlorella</taxon>
    </lineage>
</organism>
<protein>
    <submittedName>
        <fullName evidence="2">Uncharacterized protein</fullName>
    </submittedName>
</protein>
<sequence length="52" mass="5539">MSPRKCHARSAGSGGGPSPCRMGSRSQCRRSRRSSLRCSSRRGSIAVHPVPS</sequence>
<dbReference type="GeneID" id="23617714"/>
<reference evidence="2 3" key="1">
    <citation type="journal article" date="2014" name="BMC Genomics">
        <title>Oil accumulation mechanisms of the oleaginous microalga Chlorella protothecoides revealed through its genome, transcriptomes, and proteomes.</title>
        <authorList>
            <person name="Gao C."/>
            <person name="Wang Y."/>
            <person name="Shen Y."/>
            <person name="Yan D."/>
            <person name="He X."/>
            <person name="Dai J."/>
            <person name="Wu Q."/>
        </authorList>
    </citation>
    <scope>NUCLEOTIDE SEQUENCE [LARGE SCALE GENOMIC DNA]</scope>
    <source>
        <strain evidence="2 3">0710</strain>
    </source>
</reference>
<dbReference type="AlphaFoldDB" id="A0A087SSU8"/>